<evidence type="ECO:0000256" key="3">
    <source>
        <dbReference type="SAM" id="Phobius"/>
    </source>
</evidence>
<dbReference type="EMBL" id="KQ964666">
    <property type="protein sequence ID" value="KXN67042.1"/>
    <property type="molecule type" value="Genomic_DNA"/>
</dbReference>
<feature type="compositionally biased region" description="Basic and acidic residues" evidence="2">
    <location>
        <begin position="543"/>
        <end position="552"/>
    </location>
</feature>
<dbReference type="CDD" id="cd12148">
    <property type="entry name" value="fungal_TF_MHR"/>
    <property type="match status" value="1"/>
</dbReference>
<feature type="compositionally biased region" description="Polar residues" evidence="2">
    <location>
        <begin position="576"/>
        <end position="585"/>
    </location>
</feature>
<protein>
    <recommendedName>
        <fullName evidence="6">Transcription factor domain-containing protein</fullName>
    </recommendedName>
</protein>
<accession>A0A137NW95</accession>
<gene>
    <name evidence="4" type="ORF">CONCODRAFT_121341</name>
</gene>
<evidence type="ECO:0000313" key="5">
    <source>
        <dbReference type="Proteomes" id="UP000070444"/>
    </source>
</evidence>
<name>A0A137NW95_CONC2</name>
<evidence type="ECO:0008006" key="6">
    <source>
        <dbReference type="Google" id="ProtNLM"/>
    </source>
</evidence>
<dbReference type="Proteomes" id="UP000070444">
    <property type="component" value="Unassembled WGS sequence"/>
</dbReference>
<evidence type="ECO:0000313" key="4">
    <source>
        <dbReference type="EMBL" id="KXN67042.1"/>
    </source>
</evidence>
<dbReference type="GO" id="GO:0003700">
    <property type="term" value="F:DNA-binding transcription factor activity"/>
    <property type="evidence" value="ECO:0007669"/>
    <property type="project" value="InterPro"/>
</dbReference>
<sequence>MLKNSLELDNLRRFILGQFDSERTTLDEGRVTQIIETLPPCDIKLIDRLIANRLNVRLQYAFESPIYKGPAMDVTSINHSNNPTNAILSQKLLKIDDKLQPLESHLLRLFFKYFNPYYTLVHPNYFYHRLKVHWQDFNFQALLAIILCCSTSYLAIEPFDYALNSSKLAEFYFERSLTLLTFVNPHDPSYYPTRIQICLLIIYNDYGSIPQNYSEAIRLSKELNWHIDYSMDKEFIINTRPRGDDMVEIFNWEENLVIWLGLNFHATTVLMAKFPLQGLKLEVQLPDLHSALEALFHRPNTSGWIASLEAGLIYYLYEGHYIFERMRIYNHLMLTQFGAGRLPDERQLTELNSIKYSLANWRLKFTRFADKCYFKQNELALLTLLHLYYYKTLLMILMPHLPSTSEQLLIPQYQTIWREFLLSSIAVSLLMASQGIWIIIFASGTKNFILSIALSGLKLCNHHLLALNPSTLTSDLRLMKELTDLILPSLVVQLTKNFSFAFQKTISEELAEKRGFLFWLNLRTDRYLEESAKANDNGATNHENARELDERKSTKRTNSGSSTGSGGGNNRPPKLFNQSNSTILN</sequence>
<keyword evidence="3" id="KW-0472">Membrane</keyword>
<dbReference type="InterPro" id="IPR050987">
    <property type="entry name" value="AtrR-like"/>
</dbReference>
<keyword evidence="1" id="KW-0539">Nucleus</keyword>
<feature type="transmembrane region" description="Helical" evidence="3">
    <location>
        <begin position="420"/>
        <end position="442"/>
    </location>
</feature>
<reference evidence="4 5" key="1">
    <citation type="journal article" date="2015" name="Genome Biol. Evol.">
        <title>Phylogenomic analyses indicate that early fungi evolved digesting cell walls of algal ancestors of land plants.</title>
        <authorList>
            <person name="Chang Y."/>
            <person name="Wang S."/>
            <person name="Sekimoto S."/>
            <person name="Aerts A.L."/>
            <person name="Choi C."/>
            <person name="Clum A."/>
            <person name="LaButti K.M."/>
            <person name="Lindquist E.A."/>
            <person name="Yee Ngan C."/>
            <person name="Ohm R.A."/>
            <person name="Salamov A.A."/>
            <person name="Grigoriev I.V."/>
            <person name="Spatafora J.W."/>
            <person name="Berbee M.L."/>
        </authorList>
    </citation>
    <scope>NUCLEOTIDE SEQUENCE [LARGE SCALE GENOMIC DNA]</scope>
    <source>
        <strain evidence="4 5">NRRL 28638</strain>
    </source>
</reference>
<dbReference type="PANTHER" id="PTHR46910:SF1">
    <property type="entry name" value="MISCELLANEOUS ZN(II)2CYS6 TRANSCRIPTION FACTOR (EUROFUNG)-RELATED"/>
    <property type="match status" value="1"/>
</dbReference>
<keyword evidence="5" id="KW-1185">Reference proteome</keyword>
<evidence type="ECO:0000256" key="1">
    <source>
        <dbReference type="ARBA" id="ARBA00023242"/>
    </source>
</evidence>
<evidence type="ECO:0000256" key="2">
    <source>
        <dbReference type="SAM" id="MobiDB-lite"/>
    </source>
</evidence>
<dbReference type="PANTHER" id="PTHR46910">
    <property type="entry name" value="TRANSCRIPTION FACTOR PDR1"/>
    <property type="match status" value="1"/>
</dbReference>
<keyword evidence="3" id="KW-1133">Transmembrane helix</keyword>
<dbReference type="AlphaFoldDB" id="A0A137NW95"/>
<organism evidence="4 5">
    <name type="scientific">Conidiobolus coronatus (strain ATCC 28846 / CBS 209.66 / NRRL 28638)</name>
    <name type="common">Delacroixia coronata</name>
    <dbReference type="NCBI Taxonomy" id="796925"/>
    <lineage>
        <taxon>Eukaryota</taxon>
        <taxon>Fungi</taxon>
        <taxon>Fungi incertae sedis</taxon>
        <taxon>Zoopagomycota</taxon>
        <taxon>Entomophthoromycotina</taxon>
        <taxon>Entomophthoromycetes</taxon>
        <taxon>Entomophthorales</taxon>
        <taxon>Ancylistaceae</taxon>
        <taxon>Conidiobolus</taxon>
    </lineage>
</organism>
<keyword evidence="3" id="KW-0812">Transmembrane</keyword>
<proteinExistence type="predicted"/>
<feature type="region of interest" description="Disordered" evidence="2">
    <location>
        <begin position="533"/>
        <end position="585"/>
    </location>
</feature>